<evidence type="ECO:0000256" key="1">
    <source>
        <dbReference type="SAM" id="Phobius"/>
    </source>
</evidence>
<keyword evidence="3" id="KW-1185">Reference proteome</keyword>
<keyword evidence="1" id="KW-0812">Transmembrane</keyword>
<name>A0A317STG0_9PEZI</name>
<dbReference type="Proteomes" id="UP000246991">
    <property type="component" value="Unassembled WGS sequence"/>
</dbReference>
<comment type="caution">
    <text evidence="2">The sequence shown here is derived from an EMBL/GenBank/DDBJ whole genome shotgun (WGS) entry which is preliminary data.</text>
</comment>
<organism evidence="2 3">
    <name type="scientific">Tuber magnatum</name>
    <name type="common">white Piedmont truffle</name>
    <dbReference type="NCBI Taxonomy" id="42249"/>
    <lineage>
        <taxon>Eukaryota</taxon>
        <taxon>Fungi</taxon>
        <taxon>Dikarya</taxon>
        <taxon>Ascomycota</taxon>
        <taxon>Pezizomycotina</taxon>
        <taxon>Pezizomycetes</taxon>
        <taxon>Pezizales</taxon>
        <taxon>Tuberaceae</taxon>
        <taxon>Tuber</taxon>
    </lineage>
</organism>
<sequence length="138" mass="15230">MPRVSLILRGALRKRALVRRFPNQHPQRSVTSSGGRNTKGILWYRMTGLDKTIGCLRNELALQVADLRKDLGVLSTSFAGVDKKIAIMQWQANLAFIMATGLAGGAVYLGKLVWDIALGDTMEALRAVAKRYIATKME</sequence>
<accession>A0A317STG0</accession>
<protein>
    <submittedName>
        <fullName evidence="2">Uncharacterized protein</fullName>
    </submittedName>
</protein>
<proteinExistence type="predicted"/>
<dbReference type="EMBL" id="PYWC01000020">
    <property type="protein sequence ID" value="PWW77699.1"/>
    <property type="molecule type" value="Genomic_DNA"/>
</dbReference>
<keyword evidence="1" id="KW-1133">Transmembrane helix</keyword>
<dbReference type="AlphaFoldDB" id="A0A317STG0"/>
<gene>
    <name evidence="2" type="ORF">C7212DRAFT_362537</name>
</gene>
<evidence type="ECO:0000313" key="3">
    <source>
        <dbReference type="Proteomes" id="UP000246991"/>
    </source>
</evidence>
<reference evidence="2 3" key="1">
    <citation type="submission" date="2018-03" db="EMBL/GenBank/DDBJ databases">
        <title>Genomes of Pezizomycetes fungi and the evolution of truffles.</title>
        <authorList>
            <person name="Murat C."/>
            <person name="Payen T."/>
            <person name="Noel B."/>
            <person name="Kuo A."/>
            <person name="Martin F.M."/>
        </authorList>
    </citation>
    <scope>NUCLEOTIDE SEQUENCE [LARGE SCALE GENOMIC DNA]</scope>
    <source>
        <strain evidence="2">091103-1</strain>
    </source>
</reference>
<dbReference type="OrthoDB" id="10507555at2759"/>
<keyword evidence="1" id="KW-0472">Membrane</keyword>
<evidence type="ECO:0000313" key="2">
    <source>
        <dbReference type="EMBL" id="PWW77699.1"/>
    </source>
</evidence>
<feature type="transmembrane region" description="Helical" evidence="1">
    <location>
        <begin position="93"/>
        <end position="114"/>
    </location>
</feature>